<reference evidence="2" key="1">
    <citation type="submission" date="2018-08" db="EMBL/GenBank/DDBJ databases">
        <authorList>
            <person name="Blom J."/>
        </authorList>
    </citation>
    <scope>NUCLEOTIDE SEQUENCE [LARGE SCALE GENOMIC DNA]</scope>
    <source>
        <strain evidence="2">CCOS 865</strain>
    </source>
</reference>
<dbReference type="EMBL" id="UNOZ01000004">
    <property type="protein sequence ID" value="SYX88683.1"/>
    <property type="molecule type" value="Genomic_DNA"/>
</dbReference>
<sequence length="44" mass="4944">MPIRILSNILASALRRSAPTVSSHCFYPIHTQSHRKSVQKKVSP</sequence>
<accession>A0A383RPJ8</accession>
<name>A0A383RPJ8_9PSED</name>
<protein>
    <submittedName>
        <fullName evidence="1">Uncharacterized protein</fullName>
    </submittedName>
</protein>
<evidence type="ECO:0000313" key="2">
    <source>
        <dbReference type="Proteomes" id="UP000263595"/>
    </source>
</evidence>
<keyword evidence="2" id="KW-1185">Reference proteome</keyword>
<evidence type="ECO:0000313" key="1">
    <source>
        <dbReference type="EMBL" id="SYX88683.1"/>
    </source>
</evidence>
<gene>
    <name evidence="1" type="ORF">CCOS865_00922</name>
</gene>
<proteinExistence type="predicted"/>
<organism evidence="1 2">
    <name type="scientific">Pseudomonas reidholzensis</name>
    <dbReference type="NCBI Taxonomy" id="1785162"/>
    <lineage>
        <taxon>Bacteria</taxon>
        <taxon>Pseudomonadati</taxon>
        <taxon>Pseudomonadota</taxon>
        <taxon>Gammaproteobacteria</taxon>
        <taxon>Pseudomonadales</taxon>
        <taxon>Pseudomonadaceae</taxon>
        <taxon>Pseudomonas</taxon>
    </lineage>
</organism>
<dbReference type="AlphaFoldDB" id="A0A383RPJ8"/>
<dbReference type="Proteomes" id="UP000263595">
    <property type="component" value="Unassembled WGS sequence"/>
</dbReference>